<dbReference type="GO" id="GO:0003676">
    <property type="term" value="F:nucleic acid binding"/>
    <property type="evidence" value="ECO:0007669"/>
    <property type="project" value="InterPro"/>
</dbReference>
<dbReference type="PROSITE" id="PS50994">
    <property type="entry name" value="INTEGRASE"/>
    <property type="match status" value="1"/>
</dbReference>
<dbReference type="PANTHER" id="PTHR10948">
    <property type="entry name" value="TRANSPOSASE"/>
    <property type="match status" value="1"/>
</dbReference>
<dbReference type="InterPro" id="IPR036397">
    <property type="entry name" value="RNaseH_sf"/>
</dbReference>
<dbReference type="InterPro" id="IPR012337">
    <property type="entry name" value="RNaseH-like_sf"/>
</dbReference>
<reference evidence="2 3" key="1">
    <citation type="journal article" date="2016" name="Nat. Commun.">
        <title>Thousands of microbial genomes shed light on interconnected biogeochemical processes in an aquifer system.</title>
        <authorList>
            <person name="Anantharaman K."/>
            <person name="Brown C.T."/>
            <person name="Hug L.A."/>
            <person name="Sharon I."/>
            <person name="Castelle C.J."/>
            <person name="Probst A.J."/>
            <person name="Thomas B.C."/>
            <person name="Singh A."/>
            <person name="Wilkins M.J."/>
            <person name="Karaoz U."/>
            <person name="Brodie E.L."/>
            <person name="Williams K.H."/>
            <person name="Hubbard S.S."/>
            <person name="Banfield J.F."/>
        </authorList>
    </citation>
    <scope>NUCLEOTIDE SEQUENCE [LARGE SCALE GENOMIC DNA]</scope>
</reference>
<dbReference type="EMBL" id="MFQW01000010">
    <property type="protein sequence ID" value="OGH86595.1"/>
    <property type="molecule type" value="Genomic_DNA"/>
</dbReference>
<proteinExistence type="predicted"/>
<dbReference type="GO" id="GO:0032196">
    <property type="term" value="P:transposition"/>
    <property type="evidence" value="ECO:0007669"/>
    <property type="project" value="TreeGrafter"/>
</dbReference>
<evidence type="ECO:0000313" key="3">
    <source>
        <dbReference type="Proteomes" id="UP000178349"/>
    </source>
</evidence>
<gene>
    <name evidence="2" type="ORF">A2493_02885</name>
</gene>
<evidence type="ECO:0000313" key="2">
    <source>
        <dbReference type="EMBL" id="OGH86595.1"/>
    </source>
</evidence>
<feature type="non-terminal residue" evidence="2">
    <location>
        <position position="1"/>
    </location>
</feature>
<dbReference type="AlphaFoldDB" id="A0A1F6NRS2"/>
<dbReference type="PANTHER" id="PTHR10948:SF23">
    <property type="entry name" value="TRANSPOSASE INSI FOR INSERTION SEQUENCE ELEMENT IS30A-RELATED"/>
    <property type="match status" value="1"/>
</dbReference>
<dbReference type="Proteomes" id="UP000178349">
    <property type="component" value="Unassembled WGS sequence"/>
</dbReference>
<dbReference type="InterPro" id="IPR053392">
    <property type="entry name" value="Transposase_IS30-like"/>
</dbReference>
<dbReference type="NCBIfam" id="NF033563">
    <property type="entry name" value="transpos_IS30"/>
    <property type="match status" value="1"/>
</dbReference>
<dbReference type="GO" id="GO:0004803">
    <property type="term" value="F:transposase activity"/>
    <property type="evidence" value="ECO:0007669"/>
    <property type="project" value="TreeGrafter"/>
</dbReference>
<dbReference type="GO" id="GO:0005829">
    <property type="term" value="C:cytosol"/>
    <property type="evidence" value="ECO:0007669"/>
    <property type="project" value="TreeGrafter"/>
</dbReference>
<name>A0A1F6NRS2_9BACT</name>
<accession>A0A1F6NRS2</accession>
<protein>
    <recommendedName>
        <fullName evidence="1">Integrase catalytic domain-containing protein</fullName>
    </recommendedName>
</protein>
<feature type="domain" description="Integrase catalytic" evidence="1">
    <location>
        <begin position="79"/>
        <end position="241"/>
    </location>
</feature>
<dbReference type="SUPFAM" id="SSF53098">
    <property type="entry name" value="Ribonuclease H-like"/>
    <property type="match status" value="1"/>
</dbReference>
<dbReference type="InterPro" id="IPR001584">
    <property type="entry name" value="Integrase_cat-core"/>
</dbReference>
<evidence type="ECO:0000259" key="1">
    <source>
        <dbReference type="PROSITE" id="PS50994"/>
    </source>
</evidence>
<dbReference type="Gene3D" id="3.30.420.10">
    <property type="entry name" value="Ribonuclease H-like superfamily/Ribonuclease H"/>
    <property type="match status" value="1"/>
</dbReference>
<sequence length="242" mass="28687">KEYVVEGLKKEWSPDVIAGKLKMSDNKQTISHESIYYYIYNKDDKYEKLYQYLRQAKSKRQKMKSRKPSKLRIPDRISIHTRPEYINERTRYGDWESDSVIFSKQKTILSVQSERKSKLIRMHKLKNKTAEETKNALIQTAESVPRELFKTITFDNGTEGVKHTEIKKEYGVDTYFCDPFASWQKGGVENANKLIRHYLPRKTDLSKLTNQDIYEIQEKLNNRPRKCLNYLSPNEVINQVVH</sequence>
<dbReference type="InterPro" id="IPR051917">
    <property type="entry name" value="Transposase-Integrase"/>
</dbReference>
<dbReference type="GO" id="GO:0015074">
    <property type="term" value="P:DNA integration"/>
    <property type="evidence" value="ECO:0007669"/>
    <property type="project" value="InterPro"/>
</dbReference>
<organism evidence="2 3">
    <name type="scientific">Candidatus Magasanikbacteria bacterium RIFOXYC12_FULL_33_11</name>
    <dbReference type="NCBI Taxonomy" id="1798701"/>
    <lineage>
        <taxon>Bacteria</taxon>
        <taxon>Candidatus Magasanikiibacteriota</taxon>
    </lineage>
</organism>
<comment type="caution">
    <text evidence="2">The sequence shown here is derived from an EMBL/GenBank/DDBJ whole genome shotgun (WGS) entry which is preliminary data.</text>
</comment>